<organism evidence="1">
    <name type="scientific">uncultured Desulfobacterium sp</name>
    <dbReference type="NCBI Taxonomy" id="201089"/>
    <lineage>
        <taxon>Bacteria</taxon>
        <taxon>Pseudomonadati</taxon>
        <taxon>Thermodesulfobacteriota</taxon>
        <taxon>Desulfobacteria</taxon>
        <taxon>Desulfobacterales</taxon>
        <taxon>Desulfobacteriaceae</taxon>
        <taxon>Desulfobacterium</taxon>
        <taxon>environmental samples</taxon>
    </lineage>
</organism>
<evidence type="ECO:0000313" key="1">
    <source>
        <dbReference type="EMBL" id="SPD74469.1"/>
    </source>
</evidence>
<accession>A0A445MYG6</accession>
<dbReference type="EMBL" id="OJIN01000146">
    <property type="protein sequence ID" value="SPD74469.1"/>
    <property type="molecule type" value="Genomic_DNA"/>
</dbReference>
<gene>
    <name evidence="1" type="ORF">PITCH_A230155</name>
</gene>
<protein>
    <submittedName>
        <fullName evidence="1">Putative Lipoprotein</fullName>
    </submittedName>
</protein>
<reference evidence="1" key="1">
    <citation type="submission" date="2018-01" db="EMBL/GenBank/DDBJ databases">
        <authorList>
            <person name="Regsiter A."/>
            <person name="William W."/>
        </authorList>
    </citation>
    <scope>NUCLEOTIDE SEQUENCE</scope>
    <source>
        <strain evidence="1">TRIP AH-1</strain>
    </source>
</reference>
<name>A0A445MYG6_9BACT</name>
<keyword evidence="1" id="KW-0449">Lipoprotein</keyword>
<dbReference type="AlphaFoldDB" id="A0A445MYG6"/>
<sequence length="193" mass="21817">MKYLKLLLTVMLCQQMLGCTKTHEFGPYQGKVVEVDTLKPIEGAVVFIRFLIRAPGLGGESGYSADAVETLTDKNGEFCIPIQKLSFTKRSLSQIDHHWDEYSPIIIFKPGYGAFPRHKKSGPGNPFYPKVPQKPVTIQLPKLYTIEERKENLPSDPDFRIPDDKKMNLLQLTCIERVLIGLKPTKYCSGSDK</sequence>
<proteinExistence type="predicted"/>